<dbReference type="InterPro" id="IPR002104">
    <property type="entry name" value="Integrase_catalytic"/>
</dbReference>
<dbReference type="Gene3D" id="1.10.150.130">
    <property type="match status" value="1"/>
</dbReference>
<dbReference type="Proteomes" id="UP000597444">
    <property type="component" value="Unassembled WGS sequence"/>
</dbReference>
<name>A0A8J3IHU2_9CHLR</name>
<dbReference type="Pfam" id="PF14659">
    <property type="entry name" value="Phage_int_SAM_3"/>
    <property type="match status" value="1"/>
</dbReference>
<dbReference type="CDD" id="cd01189">
    <property type="entry name" value="INT_ICEBs1_C_like"/>
    <property type="match status" value="1"/>
</dbReference>
<sequence length="382" mass="44280">MPRRKKEKGIRGFGSVYQRGSDGRYVAKYKAEDTRSGYKEEYARTEAEAYAKLEKAWLAKQQGRLATGPQQTVEQFFEYWLEDVHQGNISYSSYRQYRKLLRNYVLPTLGKTKLQNLSADQINALYTSMKKRKYAAETIRAVHRMLHKALKDAVNWSRLSFNVCDKVQPPRAEKHDIQPLDKEQAQRLLEAAKGTRLETLLILAVTTGMRQGELIGLKWQDINFEEGGLQVRRSVGRDKQGRLVENPPKTEQSRRKILLPRFVMEALLQERKRQAAMRVRFASVWQERDIVFAARAGGFRDPSEIRREFKNLLKEAGLPNIRFHDLRHSAATILLSMGIHPKLVQELLGHSSITMTMDRYSHVLPSMQREMMNKLDDLFTGE</sequence>
<feature type="domain" description="Core-binding (CB)" evidence="6">
    <location>
        <begin position="71"/>
        <end position="154"/>
    </location>
</feature>
<dbReference type="InterPro" id="IPR004107">
    <property type="entry name" value="Integrase_SAM-like_N"/>
</dbReference>
<dbReference type="Gene3D" id="1.10.443.10">
    <property type="entry name" value="Intergrase catalytic core"/>
    <property type="match status" value="1"/>
</dbReference>
<evidence type="ECO:0000256" key="2">
    <source>
        <dbReference type="ARBA" id="ARBA00023125"/>
    </source>
</evidence>
<dbReference type="InterPro" id="IPR011010">
    <property type="entry name" value="DNA_brk_join_enz"/>
</dbReference>
<keyword evidence="8" id="KW-1185">Reference proteome</keyword>
<evidence type="ECO:0000259" key="6">
    <source>
        <dbReference type="PROSITE" id="PS51900"/>
    </source>
</evidence>
<accession>A0A8J3IHU2</accession>
<evidence type="ECO:0000256" key="1">
    <source>
        <dbReference type="ARBA" id="ARBA00022908"/>
    </source>
</evidence>
<dbReference type="GO" id="GO:0015074">
    <property type="term" value="P:DNA integration"/>
    <property type="evidence" value="ECO:0007669"/>
    <property type="project" value="UniProtKB-KW"/>
</dbReference>
<dbReference type="InterPro" id="IPR044068">
    <property type="entry name" value="CB"/>
</dbReference>
<dbReference type="AlphaFoldDB" id="A0A8J3IHU2"/>
<dbReference type="GO" id="GO:0003677">
    <property type="term" value="F:DNA binding"/>
    <property type="evidence" value="ECO:0007669"/>
    <property type="project" value="UniProtKB-UniRule"/>
</dbReference>
<reference evidence="7" key="1">
    <citation type="submission" date="2020-10" db="EMBL/GenBank/DDBJ databases">
        <title>Taxonomic study of unclassified bacteria belonging to the class Ktedonobacteria.</title>
        <authorList>
            <person name="Yabe S."/>
            <person name="Wang C.M."/>
            <person name="Zheng Y."/>
            <person name="Sakai Y."/>
            <person name="Cavaletti L."/>
            <person name="Monciardini P."/>
            <person name="Donadio S."/>
        </authorList>
    </citation>
    <scope>NUCLEOTIDE SEQUENCE</scope>
    <source>
        <strain evidence="7">ID150040</strain>
    </source>
</reference>
<protein>
    <submittedName>
        <fullName evidence="7">Site-specific integrase</fullName>
    </submittedName>
</protein>
<comment type="caution">
    <text evidence="7">The sequence shown here is derived from an EMBL/GenBank/DDBJ whole genome shotgun (WGS) entry which is preliminary data.</text>
</comment>
<feature type="domain" description="Tyr recombinase" evidence="5">
    <location>
        <begin position="175"/>
        <end position="373"/>
    </location>
</feature>
<dbReference type="PROSITE" id="PS51900">
    <property type="entry name" value="CB"/>
    <property type="match status" value="1"/>
</dbReference>
<dbReference type="PROSITE" id="PS51898">
    <property type="entry name" value="TYR_RECOMBINASE"/>
    <property type="match status" value="1"/>
</dbReference>
<keyword evidence="1" id="KW-0229">DNA integration</keyword>
<dbReference type="InterPro" id="IPR010998">
    <property type="entry name" value="Integrase_recombinase_N"/>
</dbReference>
<evidence type="ECO:0000256" key="4">
    <source>
        <dbReference type="PROSITE-ProRule" id="PRU01248"/>
    </source>
</evidence>
<dbReference type="PANTHER" id="PTHR30349">
    <property type="entry name" value="PHAGE INTEGRASE-RELATED"/>
    <property type="match status" value="1"/>
</dbReference>
<dbReference type="InterPro" id="IPR013762">
    <property type="entry name" value="Integrase-like_cat_sf"/>
</dbReference>
<evidence type="ECO:0000256" key="3">
    <source>
        <dbReference type="ARBA" id="ARBA00023172"/>
    </source>
</evidence>
<dbReference type="Pfam" id="PF00589">
    <property type="entry name" value="Phage_integrase"/>
    <property type="match status" value="1"/>
</dbReference>
<dbReference type="InterPro" id="IPR050090">
    <property type="entry name" value="Tyrosine_recombinase_XerCD"/>
</dbReference>
<keyword evidence="3" id="KW-0233">DNA recombination</keyword>
<evidence type="ECO:0000259" key="5">
    <source>
        <dbReference type="PROSITE" id="PS51898"/>
    </source>
</evidence>
<evidence type="ECO:0000313" key="7">
    <source>
        <dbReference type="EMBL" id="GHO94826.1"/>
    </source>
</evidence>
<organism evidence="7 8">
    <name type="scientific">Reticulibacter mediterranei</name>
    <dbReference type="NCBI Taxonomy" id="2778369"/>
    <lineage>
        <taxon>Bacteria</taxon>
        <taxon>Bacillati</taxon>
        <taxon>Chloroflexota</taxon>
        <taxon>Ktedonobacteria</taxon>
        <taxon>Ktedonobacterales</taxon>
        <taxon>Reticulibacteraceae</taxon>
        <taxon>Reticulibacter</taxon>
    </lineage>
</organism>
<dbReference type="EMBL" id="BNJK01000001">
    <property type="protein sequence ID" value="GHO94826.1"/>
    <property type="molecule type" value="Genomic_DNA"/>
</dbReference>
<dbReference type="GO" id="GO:0006310">
    <property type="term" value="P:DNA recombination"/>
    <property type="evidence" value="ECO:0007669"/>
    <property type="project" value="UniProtKB-KW"/>
</dbReference>
<evidence type="ECO:0000313" key="8">
    <source>
        <dbReference type="Proteomes" id="UP000597444"/>
    </source>
</evidence>
<dbReference type="PANTHER" id="PTHR30349:SF91">
    <property type="entry name" value="INTA PROTEIN"/>
    <property type="match status" value="1"/>
</dbReference>
<keyword evidence="2 4" id="KW-0238">DNA-binding</keyword>
<dbReference type="RefSeq" id="WP_220205538.1">
    <property type="nucleotide sequence ID" value="NZ_BNJK01000001.1"/>
</dbReference>
<proteinExistence type="predicted"/>
<gene>
    <name evidence="7" type="ORF">KSF_048740</name>
</gene>
<dbReference type="SUPFAM" id="SSF56349">
    <property type="entry name" value="DNA breaking-rejoining enzymes"/>
    <property type="match status" value="1"/>
</dbReference>